<dbReference type="InterPro" id="IPR051102">
    <property type="entry name" value="IgSF_V-set/TM_domain"/>
</dbReference>
<dbReference type="SMART" id="SM00408">
    <property type="entry name" value="IGc2"/>
    <property type="match status" value="5"/>
</dbReference>
<feature type="domain" description="Ig-like" evidence="10">
    <location>
        <begin position="135"/>
        <end position="224"/>
    </location>
</feature>
<feature type="domain" description="Ig-like" evidence="10">
    <location>
        <begin position="1"/>
        <end position="116"/>
    </location>
</feature>
<feature type="domain" description="Ig-like" evidence="10">
    <location>
        <begin position="390"/>
        <end position="504"/>
    </location>
</feature>
<evidence type="ECO:0000256" key="9">
    <source>
        <dbReference type="SAM" id="Phobius"/>
    </source>
</evidence>
<feature type="transmembrane region" description="Helical" evidence="9">
    <location>
        <begin position="1055"/>
        <end position="1074"/>
    </location>
</feature>
<dbReference type="GO" id="GO:0016020">
    <property type="term" value="C:membrane"/>
    <property type="evidence" value="ECO:0007669"/>
    <property type="project" value="UniProtKB-SubCell"/>
</dbReference>
<name>A0A8J7NDC7_ATRSP</name>
<feature type="domain" description="Ig-like" evidence="10">
    <location>
        <begin position="258"/>
        <end position="365"/>
    </location>
</feature>
<dbReference type="PANTHER" id="PTHR12207">
    <property type="entry name" value="V-SET AND TRANSMEMBRANE DOMAIN-CONTAINING PROTEIN"/>
    <property type="match status" value="1"/>
</dbReference>
<dbReference type="PANTHER" id="PTHR12207:SF25">
    <property type="entry name" value="IMMUNOGLOBULIN SUPERFAMILY MEMBER 2"/>
    <property type="match status" value="1"/>
</dbReference>
<keyword evidence="3" id="KW-0732">Signal</keyword>
<feature type="non-terminal residue" evidence="11">
    <location>
        <position position="1117"/>
    </location>
</feature>
<keyword evidence="12" id="KW-1185">Reference proteome</keyword>
<evidence type="ECO:0000256" key="4">
    <source>
        <dbReference type="ARBA" id="ARBA00022737"/>
    </source>
</evidence>
<evidence type="ECO:0000256" key="1">
    <source>
        <dbReference type="ARBA" id="ARBA00004479"/>
    </source>
</evidence>
<dbReference type="InterPro" id="IPR007110">
    <property type="entry name" value="Ig-like_dom"/>
</dbReference>
<evidence type="ECO:0000256" key="3">
    <source>
        <dbReference type="ARBA" id="ARBA00022729"/>
    </source>
</evidence>
<dbReference type="FunFam" id="2.60.40.10:FF:000191">
    <property type="entry name" value="Immunoglobulin superfamily member 3"/>
    <property type="match status" value="1"/>
</dbReference>
<dbReference type="Gene3D" id="2.60.40.10">
    <property type="entry name" value="Immunoglobulins"/>
    <property type="match status" value="8"/>
</dbReference>
<dbReference type="EMBL" id="JAAWVO010001068">
    <property type="protein sequence ID" value="MBN3311582.1"/>
    <property type="molecule type" value="Genomic_DNA"/>
</dbReference>
<dbReference type="InterPro" id="IPR013106">
    <property type="entry name" value="Ig_V-set"/>
</dbReference>
<feature type="non-terminal residue" evidence="11">
    <location>
        <position position="1"/>
    </location>
</feature>
<evidence type="ECO:0000256" key="2">
    <source>
        <dbReference type="ARBA" id="ARBA00022692"/>
    </source>
</evidence>
<feature type="domain" description="Ig-like" evidence="10">
    <location>
        <begin position="905"/>
        <end position="1034"/>
    </location>
</feature>
<evidence type="ECO:0000313" key="11">
    <source>
        <dbReference type="EMBL" id="MBN3311582.1"/>
    </source>
</evidence>
<feature type="domain" description="Ig-like" evidence="10">
    <location>
        <begin position="776"/>
        <end position="891"/>
    </location>
</feature>
<keyword evidence="8" id="KW-0393">Immunoglobulin domain</keyword>
<keyword evidence="4" id="KW-0677">Repeat</keyword>
<dbReference type="Pfam" id="PF07686">
    <property type="entry name" value="V-set"/>
    <property type="match status" value="3"/>
</dbReference>
<organism evidence="11 12">
    <name type="scientific">Atractosteus spatula</name>
    <name type="common">Alligator gar</name>
    <name type="synonym">Lepisosteus spatula</name>
    <dbReference type="NCBI Taxonomy" id="7917"/>
    <lineage>
        <taxon>Eukaryota</taxon>
        <taxon>Metazoa</taxon>
        <taxon>Chordata</taxon>
        <taxon>Craniata</taxon>
        <taxon>Vertebrata</taxon>
        <taxon>Euteleostomi</taxon>
        <taxon>Actinopterygii</taxon>
        <taxon>Neopterygii</taxon>
        <taxon>Holostei</taxon>
        <taxon>Semionotiformes</taxon>
        <taxon>Lepisosteidae</taxon>
        <taxon>Atractosteus</taxon>
    </lineage>
</organism>
<dbReference type="InterPro" id="IPR013783">
    <property type="entry name" value="Ig-like_fold"/>
</dbReference>
<dbReference type="AlphaFoldDB" id="A0A8J7NDC7"/>
<dbReference type="PROSITE" id="PS50835">
    <property type="entry name" value="IG_LIKE"/>
    <property type="match status" value="8"/>
</dbReference>
<protein>
    <submittedName>
        <fullName evidence="11">IGSF3 protein</fullName>
    </submittedName>
</protein>
<keyword evidence="2 9" id="KW-0812">Transmembrane</keyword>
<reference evidence="11" key="1">
    <citation type="journal article" date="2021" name="Cell">
        <title>Tracing the genetic footprints of vertebrate landing in non-teleost ray-finned fishes.</title>
        <authorList>
            <person name="Bi X."/>
            <person name="Wang K."/>
            <person name="Yang L."/>
            <person name="Pan H."/>
            <person name="Jiang H."/>
            <person name="Wei Q."/>
            <person name="Fang M."/>
            <person name="Yu H."/>
            <person name="Zhu C."/>
            <person name="Cai Y."/>
            <person name="He Y."/>
            <person name="Gan X."/>
            <person name="Zeng H."/>
            <person name="Yu D."/>
            <person name="Zhu Y."/>
            <person name="Jiang H."/>
            <person name="Qiu Q."/>
            <person name="Yang H."/>
            <person name="Zhang Y.E."/>
            <person name="Wang W."/>
            <person name="Zhu M."/>
            <person name="He S."/>
            <person name="Zhang G."/>
        </authorList>
    </citation>
    <scope>NUCLEOTIDE SEQUENCE</scope>
    <source>
        <strain evidence="11">Allg_001</strain>
    </source>
</reference>
<feature type="domain" description="Ig-like" evidence="10">
    <location>
        <begin position="518"/>
        <end position="636"/>
    </location>
</feature>
<evidence type="ECO:0000313" key="12">
    <source>
        <dbReference type="Proteomes" id="UP000736164"/>
    </source>
</evidence>
<dbReference type="InterPro" id="IPR003599">
    <property type="entry name" value="Ig_sub"/>
</dbReference>
<evidence type="ECO:0000256" key="7">
    <source>
        <dbReference type="ARBA" id="ARBA00023157"/>
    </source>
</evidence>
<feature type="domain" description="Ig-like" evidence="10">
    <location>
        <begin position="642"/>
        <end position="761"/>
    </location>
</feature>
<sequence length="1117" mass="125743">MQEGPLYRARGYPITIACNVSGFKGGDKQDFEFSIYLQERPEQEIKIISTQDPRIAYAKYFQRVKDKEIEIERKTGSSVLLHIKDLHESDEGEYECFTPNTDVGFHGVYSAKMNLTVIQDTLTASMTAKALHKNEGETLQLECEVSSQTLQHTHISVTWYLSKTGVQPLEILSLMRDFTLRPGAEYEHRYRSGHIGLDKVGSTLYRLTVTKLLASDKGDIYCEAGEWIQDPDRSWIKIASKRTEATALDIQSLGSVTDTFTAHIESSGPEFKEGETLEIKCSVGVPRVLDHYFSVAWIKEGQELAAVGPTGVVIVGNTYAERHKNGEVRAIKQSDRDYIFTIKHIRTEDQGVFTCRVSEEERSADGRLSVKQSKTSSEIRVGVTAKESTLRVSISNHTIQINEGEPLQLICEAAGATGPLSVAWQQKTSENTVRDVISLHWDGRLEEGAQYRQRGQRGDVRAVRIDQGSFLLEIPNTLPPDAGSYKCIVSEWAAGASGDLQKIQSTSQEASVAISSLDSLIEAILRSRTMHIKEGENLELHCTVKGPQVPLSITWTFAQSGSSLLENIVSLLYNGSILWHKELSNFQIKTSVQQNAITSILKVSKSRTVEAGKYRCVVEAWFRDSLRATKLSNELAVQVKKPDSKLSISSEPKEIESTVNANVGIVCKILGLTSTYSQFAVSWYFNNSETGKRSVLKTDRNLILEPGEIMKTRENKYHLQRESPDSFKLLILQTEFSDSGKYICEVEEWLQDPSMNWYSLSRRSSTTKLAIKSTENKLKVMKERAEITVRDSEDFIVNCTINSDVQETSQFSVSWYRVSAASEKTLLLKWGKDFVLQDGNKELWKRAQFYSSARNTHHLAIRNADVADSGNYSCTVEEYELDSERRWQLLSNDESGFTSIVVHHPESNLQVLKRNEKVSIEEKQSGFTVNCDIISYSDKRSFFEVTWLKRYGEEDAQPIFRALRSSTLQLLPTARKSLVFNRLSPWNYSLTFPVAEVTDQGTYSCQVEEWLLSPGNKWYKIANDTSGNVSVTITAKESSVFSTVCASQPLFDFVFVYPFIIIGLLITAILYLHYKLRKAAGSYLSSKKKEEKSLWSDDCPLKLNPVSTDAAIKNSDA</sequence>
<accession>A0A8J7NDC7</accession>
<dbReference type="Proteomes" id="UP000736164">
    <property type="component" value="Unassembled WGS sequence"/>
</dbReference>
<dbReference type="SMART" id="SM00409">
    <property type="entry name" value="IG"/>
    <property type="match status" value="8"/>
</dbReference>
<keyword evidence="6 9" id="KW-0472">Membrane</keyword>
<dbReference type="FunFam" id="2.60.40.10:FF:000491">
    <property type="entry name" value="Immunoglobulin superfamily, member 3"/>
    <property type="match status" value="2"/>
</dbReference>
<keyword evidence="7" id="KW-1015">Disulfide bond</keyword>
<keyword evidence="5 9" id="KW-1133">Transmembrane helix</keyword>
<gene>
    <name evidence="11" type="primary">Igsf3_1</name>
    <name evidence="11" type="ORF">GTO95_0007689</name>
</gene>
<evidence type="ECO:0000256" key="6">
    <source>
        <dbReference type="ARBA" id="ARBA00023136"/>
    </source>
</evidence>
<dbReference type="SMART" id="SM00406">
    <property type="entry name" value="IGv"/>
    <property type="match status" value="5"/>
</dbReference>
<evidence type="ECO:0000256" key="5">
    <source>
        <dbReference type="ARBA" id="ARBA00022989"/>
    </source>
</evidence>
<evidence type="ECO:0000259" key="10">
    <source>
        <dbReference type="PROSITE" id="PS50835"/>
    </source>
</evidence>
<dbReference type="InterPro" id="IPR036179">
    <property type="entry name" value="Ig-like_dom_sf"/>
</dbReference>
<dbReference type="SUPFAM" id="SSF48726">
    <property type="entry name" value="Immunoglobulin"/>
    <property type="match status" value="8"/>
</dbReference>
<dbReference type="InterPro" id="IPR003598">
    <property type="entry name" value="Ig_sub2"/>
</dbReference>
<proteinExistence type="predicted"/>
<comment type="subcellular location">
    <subcellularLocation>
        <location evidence="1">Membrane</location>
        <topology evidence="1">Single-pass type I membrane protein</topology>
    </subcellularLocation>
</comment>
<comment type="caution">
    <text evidence="11">The sequence shown here is derived from an EMBL/GenBank/DDBJ whole genome shotgun (WGS) entry which is preliminary data.</text>
</comment>
<evidence type="ECO:0000256" key="8">
    <source>
        <dbReference type="ARBA" id="ARBA00023319"/>
    </source>
</evidence>